<dbReference type="GO" id="GO:0004519">
    <property type="term" value="F:endonuclease activity"/>
    <property type="evidence" value="ECO:0007669"/>
    <property type="project" value="InterPro"/>
</dbReference>
<comment type="caution">
    <text evidence="4">The sequence shown here is derived from an EMBL/GenBank/DDBJ whole genome shotgun (WGS) entry which is preliminary data.</text>
</comment>
<dbReference type="EMBL" id="ACCU02000003">
    <property type="protein sequence ID" value="EEE45746.2"/>
    <property type="molecule type" value="Genomic_DNA"/>
</dbReference>
<accession>A0A5E8H1L7</accession>
<name>A0A5E8H1L7_ROSAD</name>
<evidence type="ECO:0000256" key="1">
    <source>
        <dbReference type="SAM" id="MobiDB-lite"/>
    </source>
</evidence>
<dbReference type="InterPro" id="IPR046453">
    <property type="entry name" value="GpA_ATPase"/>
</dbReference>
<dbReference type="Pfam" id="PF20454">
    <property type="entry name" value="GpA_nuclease"/>
    <property type="match status" value="1"/>
</dbReference>
<dbReference type="InterPro" id="IPR046454">
    <property type="entry name" value="GpA_endonuclease"/>
</dbReference>
<evidence type="ECO:0000313" key="4">
    <source>
        <dbReference type="EMBL" id="EEE45746.2"/>
    </source>
</evidence>
<sequence>MNNYASPFDADEGAAEILTEDALSFWRPPPRLPMDEWAEKYFAHAKDGVFKPIGYQREILRVMGDRSTKNVTFLKAARTGMTMMMSIAAVYYASVDPLEVALLQKTGDDCNGVGADLIDPAFANCPETAKLLATTATRDSLTHKVLGNGASLKILAANSPRSLRRHDVDILMLDELDGYEVTSEGSAADLAEARTRNSLRKKVIAGSTPTREDVSEIYARWLRSDQRHYFVPCPHCQGEQTIEFESLYLVGHDKETGEELFKRADLVTKGYYDSLTHRHTVMECACCKERISERHKAQMVESGRWVAQNPEVEDHAGFHVSTLLSPFPEASWTILISEFAEKRASIERLMTFKNTVLGQIWSDSTTKLSAEDLMKRSGDFSLDAIPESVLLITAGVDVQADRAEIIYIGWSQEGPIYILGHKKVYGDPTGGLWPALDAELKNTYQHPLGHKIGVAATCIDSGAFTSHVYRYCAGKQGRNIYAIKGASGQRPLWSDSKATNTQGAKLYIVGSDTGKETWVHRLTISDPNEPGYVHFSGPGLPREDDTLFQQFLAEVRMVALKGGQLKEFWKPRQGVRSEGMDCVVYALSAREALAPNWEHLRDKLTAKHQKQQKTKRKSYDFSDLD</sequence>
<reference evidence="4 5" key="1">
    <citation type="submission" date="2008-01" db="EMBL/GenBank/DDBJ databases">
        <authorList>
            <person name="Wagner-Dobler I."/>
            <person name="Ferriera S."/>
            <person name="Johnson J."/>
            <person name="Kravitz S."/>
            <person name="Beeson K."/>
            <person name="Sutton G."/>
            <person name="Rogers Y.-H."/>
            <person name="Friedman R."/>
            <person name="Frazier M."/>
            <person name="Venter J.C."/>
        </authorList>
    </citation>
    <scope>NUCLEOTIDE SEQUENCE [LARGE SCALE GENOMIC DNA]</scope>
    <source>
        <strain evidence="5">DSM 17067 / NCIMB 14079 / DFL-11</strain>
    </source>
</reference>
<dbReference type="RefSeq" id="WP_040450505.1">
    <property type="nucleotide sequence ID" value="NZ_CM011002.1"/>
</dbReference>
<feature type="compositionally biased region" description="Basic residues" evidence="1">
    <location>
        <begin position="606"/>
        <end position="616"/>
    </location>
</feature>
<organism evidence="4 5">
    <name type="scientific">Roseibium alexandrii (strain DSM 17067 / NCIMB 14079 / DFL-11)</name>
    <name type="common">Labrenzia alexandrii</name>
    <dbReference type="NCBI Taxonomy" id="244592"/>
    <lineage>
        <taxon>Bacteria</taxon>
        <taxon>Pseudomonadati</taxon>
        <taxon>Pseudomonadota</taxon>
        <taxon>Alphaproteobacteria</taxon>
        <taxon>Hyphomicrobiales</taxon>
        <taxon>Stappiaceae</taxon>
        <taxon>Roseibium</taxon>
    </lineage>
</organism>
<gene>
    <name evidence="4" type="ORF">SADFL11_3035</name>
</gene>
<dbReference type="Pfam" id="PF05876">
    <property type="entry name" value="GpA_ATPase"/>
    <property type="match status" value="1"/>
</dbReference>
<feature type="domain" description="Terminase large subunit GpA endonuclease" evidence="3">
    <location>
        <begin position="315"/>
        <end position="596"/>
    </location>
</feature>
<dbReference type="GO" id="GO:0016887">
    <property type="term" value="F:ATP hydrolysis activity"/>
    <property type="evidence" value="ECO:0007669"/>
    <property type="project" value="InterPro"/>
</dbReference>
<evidence type="ECO:0000259" key="3">
    <source>
        <dbReference type="Pfam" id="PF20454"/>
    </source>
</evidence>
<dbReference type="AlphaFoldDB" id="A0A5E8H1L7"/>
<evidence type="ECO:0000259" key="2">
    <source>
        <dbReference type="Pfam" id="PF05876"/>
    </source>
</evidence>
<dbReference type="Proteomes" id="UP000004703">
    <property type="component" value="Chromosome"/>
</dbReference>
<evidence type="ECO:0000313" key="5">
    <source>
        <dbReference type="Proteomes" id="UP000004703"/>
    </source>
</evidence>
<proteinExistence type="predicted"/>
<dbReference type="InterPro" id="IPR027417">
    <property type="entry name" value="P-loop_NTPase"/>
</dbReference>
<feature type="domain" description="Phage terminase large subunit GpA ATPase" evidence="2">
    <location>
        <begin position="55"/>
        <end position="305"/>
    </location>
</feature>
<feature type="region of interest" description="Disordered" evidence="1">
    <location>
        <begin position="605"/>
        <end position="625"/>
    </location>
</feature>
<reference evidence="4 5" key="2">
    <citation type="submission" date="2013-04" db="EMBL/GenBank/DDBJ databases">
        <authorList>
            <person name="Fiebig A."/>
            <person name="Pradella S."/>
            <person name="Wagner-Doebler I."/>
        </authorList>
    </citation>
    <scope>NUCLEOTIDE SEQUENCE [LARGE SCALE GENOMIC DNA]</scope>
    <source>
        <strain evidence="5">DSM 17067 / NCIMB 14079 / DFL-11</strain>
    </source>
</reference>
<dbReference type="Gene3D" id="3.40.50.300">
    <property type="entry name" value="P-loop containing nucleotide triphosphate hydrolases"/>
    <property type="match status" value="1"/>
</dbReference>
<protein>
    <submittedName>
        <fullName evidence="4">Bacteriophage tail assembly protein</fullName>
    </submittedName>
</protein>